<dbReference type="Gene3D" id="1.10.10.60">
    <property type="entry name" value="Homeodomain-like"/>
    <property type="match status" value="1"/>
</dbReference>
<sequence>MQAQYGNCWAKITAHLPGRTDNAVKNHWHSSLKSPDRRARADISPPRKKSKKKSRKAKAREDSMVVNEQLPTILVEDDDPAEILAFVAPIETPISESFTAPIETPISESFTAPSAPSEDGCLSPDSVSSVDNLDVFMYAQSYKDGVLRAQAVIDNVLDPMGMGSCSYGALCAPDTSVTDIAFEFPTTSWSTMDCDPYSQTSTNLSAIDPTSPAQPPFGLDELLLYDSLYDMYGGRGLQPTASPKPPDLMLSTALGEITHVPHQQALVASGWGACTTSSSSFASTISSSFVPTVAYVQPDLSNIEQAELVSLPSPEKINFEDIKREVLPVESCVAEFSNYSAFASQFGVEVVGMEV</sequence>
<accession>A0A9W6XGE2</accession>
<dbReference type="PROSITE" id="PS51294">
    <property type="entry name" value="HTH_MYB"/>
    <property type="match status" value="1"/>
</dbReference>
<gene>
    <name evidence="4" type="ORF">Pfra01_001090600</name>
</gene>
<dbReference type="OrthoDB" id="2143914at2759"/>
<proteinExistence type="predicted"/>
<keyword evidence="5" id="KW-1185">Reference proteome</keyword>
<name>A0A9W6XGE2_9STRA</name>
<organism evidence="4 5">
    <name type="scientific">Phytophthora fragariaefolia</name>
    <dbReference type="NCBI Taxonomy" id="1490495"/>
    <lineage>
        <taxon>Eukaryota</taxon>
        <taxon>Sar</taxon>
        <taxon>Stramenopiles</taxon>
        <taxon>Oomycota</taxon>
        <taxon>Peronosporomycetes</taxon>
        <taxon>Peronosporales</taxon>
        <taxon>Peronosporaceae</taxon>
        <taxon>Phytophthora</taxon>
    </lineage>
</organism>
<dbReference type="InterPro" id="IPR017930">
    <property type="entry name" value="Myb_dom"/>
</dbReference>
<protein>
    <submittedName>
        <fullName evidence="4">Unnamed protein product</fullName>
    </submittedName>
</protein>
<reference evidence="4" key="1">
    <citation type="submission" date="2023-04" db="EMBL/GenBank/DDBJ databases">
        <title>Phytophthora fragariaefolia NBRC 109709.</title>
        <authorList>
            <person name="Ichikawa N."/>
            <person name="Sato H."/>
            <person name="Tonouchi N."/>
        </authorList>
    </citation>
    <scope>NUCLEOTIDE SEQUENCE</scope>
    <source>
        <strain evidence="4">NBRC 109709</strain>
    </source>
</reference>
<dbReference type="Proteomes" id="UP001165121">
    <property type="component" value="Unassembled WGS sequence"/>
</dbReference>
<dbReference type="SUPFAM" id="SSF46689">
    <property type="entry name" value="Homeodomain-like"/>
    <property type="match status" value="1"/>
</dbReference>
<feature type="region of interest" description="Disordered" evidence="1">
    <location>
        <begin position="21"/>
        <end position="63"/>
    </location>
</feature>
<comment type="caution">
    <text evidence="4">The sequence shown here is derived from an EMBL/GenBank/DDBJ whole genome shotgun (WGS) entry which is preliminary data.</text>
</comment>
<dbReference type="PANTHER" id="PTHR47996:SF5">
    <property type="entry name" value="TRANSCRIPTION FACTOR MYB58-RELATED"/>
    <property type="match status" value="1"/>
</dbReference>
<evidence type="ECO:0000313" key="5">
    <source>
        <dbReference type="Proteomes" id="UP001165121"/>
    </source>
</evidence>
<dbReference type="AlphaFoldDB" id="A0A9W6XGE2"/>
<evidence type="ECO:0000259" key="3">
    <source>
        <dbReference type="PROSITE" id="PS51294"/>
    </source>
</evidence>
<dbReference type="PANTHER" id="PTHR47996">
    <property type="entry name" value="TRANSCRIPTION FACTOR DUO1"/>
    <property type="match status" value="1"/>
</dbReference>
<evidence type="ECO:0000313" key="4">
    <source>
        <dbReference type="EMBL" id="GMF38173.1"/>
    </source>
</evidence>
<dbReference type="InterPro" id="IPR001005">
    <property type="entry name" value="SANT/Myb"/>
</dbReference>
<dbReference type="Pfam" id="PF00249">
    <property type="entry name" value="Myb_DNA-binding"/>
    <property type="match status" value="1"/>
</dbReference>
<feature type="domain" description="Myb-like" evidence="2">
    <location>
        <begin position="1"/>
        <end position="32"/>
    </location>
</feature>
<dbReference type="PROSITE" id="PS50090">
    <property type="entry name" value="MYB_LIKE"/>
    <property type="match status" value="1"/>
</dbReference>
<evidence type="ECO:0000259" key="2">
    <source>
        <dbReference type="PROSITE" id="PS50090"/>
    </source>
</evidence>
<feature type="compositionally biased region" description="Basic residues" evidence="1">
    <location>
        <begin position="46"/>
        <end position="58"/>
    </location>
</feature>
<dbReference type="EMBL" id="BSXT01001076">
    <property type="protein sequence ID" value="GMF38173.1"/>
    <property type="molecule type" value="Genomic_DNA"/>
</dbReference>
<evidence type="ECO:0000256" key="1">
    <source>
        <dbReference type="SAM" id="MobiDB-lite"/>
    </source>
</evidence>
<dbReference type="InterPro" id="IPR053106">
    <property type="entry name" value="Plant_Male-Germline_Reg_TFs"/>
</dbReference>
<dbReference type="InterPro" id="IPR009057">
    <property type="entry name" value="Homeodomain-like_sf"/>
</dbReference>
<dbReference type="CDD" id="cd00167">
    <property type="entry name" value="SANT"/>
    <property type="match status" value="1"/>
</dbReference>
<feature type="domain" description="HTH myb-type" evidence="3">
    <location>
        <begin position="1"/>
        <end position="36"/>
    </location>
</feature>